<dbReference type="EMBL" id="UYRU01121859">
    <property type="protein sequence ID" value="VDN49516.1"/>
    <property type="molecule type" value="Genomic_DNA"/>
</dbReference>
<reference evidence="1 2" key="1">
    <citation type="submission" date="2018-11" db="EMBL/GenBank/DDBJ databases">
        <authorList>
            <consortium name="Pathogen Informatics"/>
        </authorList>
    </citation>
    <scope>NUCLEOTIDE SEQUENCE [LARGE SCALE GENOMIC DNA]</scope>
</reference>
<organism evidence="1 2">
    <name type="scientific">Dibothriocephalus latus</name>
    <name type="common">Fish tapeworm</name>
    <name type="synonym">Diphyllobothrium latum</name>
    <dbReference type="NCBI Taxonomy" id="60516"/>
    <lineage>
        <taxon>Eukaryota</taxon>
        <taxon>Metazoa</taxon>
        <taxon>Spiralia</taxon>
        <taxon>Lophotrochozoa</taxon>
        <taxon>Platyhelminthes</taxon>
        <taxon>Cestoda</taxon>
        <taxon>Eucestoda</taxon>
        <taxon>Diphyllobothriidea</taxon>
        <taxon>Diphyllobothriidae</taxon>
        <taxon>Dibothriocephalus</taxon>
    </lineage>
</organism>
<protein>
    <submittedName>
        <fullName evidence="1">Uncharacterized protein</fullName>
    </submittedName>
</protein>
<evidence type="ECO:0000313" key="1">
    <source>
        <dbReference type="EMBL" id="VDN49516.1"/>
    </source>
</evidence>
<evidence type="ECO:0000313" key="2">
    <source>
        <dbReference type="Proteomes" id="UP000281553"/>
    </source>
</evidence>
<accession>A0A3P7S447</accession>
<name>A0A3P7S447_DIBLA</name>
<sequence length="113" mass="12948">MGISFQLKFSGHFATMLPSWQHTWLFKNQDCWSTNCMHSTLFLTVSKTAVMATTFSFWMRPVELAKSSSLSCFWLSCARLAKLFGCCIGWYSSYVTSRWPNCSKYLHASSDVT</sequence>
<keyword evidence="2" id="KW-1185">Reference proteome</keyword>
<dbReference type="AlphaFoldDB" id="A0A3P7S447"/>
<proteinExistence type="predicted"/>
<dbReference type="Proteomes" id="UP000281553">
    <property type="component" value="Unassembled WGS sequence"/>
</dbReference>
<gene>
    <name evidence="1" type="ORF">DILT_LOCUS19800</name>
</gene>